<dbReference type="GO" id="GO:0006886">
    <property type="term" value="P:intracellular protein transport"/>
    <property type="evidence" value="ECO:0007669"/>
    <property type="project" value="InterPro"/>
</dbReference>
<feature type="domain" description="SecA Wing/Scaffold" evidence="1">
    <location>
        <begin position="237"/>
        <end position="339"/>
    </location>
</feature>
<name>A0A5N6RP10_9ROSI</name>
<evidence type="ECO:0000313" key="2">
    <source>
        <dbReference type="EMBL" id="KAE8100197.1"/>
    </source>
</evidence>
<evidence type="ECO:0000259" key="1">
    <source>
        <dbReference type="Pfam" id="PF07516"/>
    </source>
</evidence>
<dbReference type="Pfam" id="PF07516">
    <property type="entry name" value="SecA_SW"/>
    <property type="match status" value="1"/>
</dbReference>
<dbReference type="GO" id="GO:0016020">
    <property type="term" value="C:membrane"/>
    <property type="evidence" value="ECO:0007669"/>
    <property type="project" value="InterPro"/>
</dbReference>
<dbReference type="AlphaFoldDB" id="A0A5N6RP10"/>
<dbReference type="GO" id="GO:0006605">
    <property type="term" value="P:protein targeting"/>
    <property type="evidence" value="ECO:0007669"/>
    <property type="project" value="InterPro"/>
</dbReference>
<dbReference type="InterPro" id="IPR000185">
    <property type="entry name" value="SecA"/>
</dbReference>
<proteinExistence type="predicted"/>
<reference evidence="2 3" key="1">
    <citation type="submission" date="2019-06" db="EMBL/GenBank/DDBJ databases">
        <title>A chromosomal-level reference genome of Carpinus fangiana (Coryloideae, Betulaceae).</title>
        <authorList>
            <person name="Yang X."/>
            <person name="Wang Z."/>
            <person name="Zhang L."/>
            <person name="Hao G."/>
            <person name="Liu J."/>
            <person name="Yang Y."/>
        </authorList>
    </citation>
    <scope>NUCLEOTIDE SEQUENCE [LARGE SCALE GENOMIC DNA]</scope>
    <source>
        <strain evidence="2">Cfa_2016G</strain>
        <tissue evidence="2">Leaf</tissue>
    </source>
</reference>
<evidence type="ECO:0000313" key="3">
    <source>
        <dbReference type="Proteomes" id="UP000327013"/>
    </source>
</evidence>
<dbReference type="PANTHER" id="PTHR30612:SF11">
    <property type="entry name" value="PROTEIN TRANSLOCASE SUBUNIT SECA2, CHLOROPLASTIC"/>
    <property type="match status" value="1"/>
</dbReference>
<dbReference type="PANTHER" id="PTHR30612">
    <property type="entry name" value="SECA INNER MEMBRANE COMPONENT OF SEC PROTEIN SECRETION SYSTEM"/>
    <property type="match status" value="1"/>
</dbReference>
<dbReference type="InterPro" id="IPR011116">
    <property type="entry name" value="SecA_Wing/Scaffold"/>
</dbReference>
<accession>A0A5N6RP10</accession>
<dbReference type="GO" id="GO:0017038">
    <property type="term" value="P:protein import"/>
    <property type="evidence" value="ECO:0007669"/>
    <property type="project" value="InterPro"/>
</dbReference>
<dbReference type="GO" id="GO:0005524">
    <property type="term" value="F:ATP binding"/>
    <property type="evidence" value="ECO:0007669"/>
    <property type="project" value="InterPro"/>
</dbReference>
<gene>
    <name evidence="2" type="ORF">FH972_018122</name>
</gene>
<dbReference type="SUPFAM" id="SSF81886">
    <property type="entry name" value="Helical scaffold and wing domains of SecA"/>
    <property type="match status" value="1"/>
</dbReference>
<dbReference type="Gene3D" id="1.10.3060.10">
    <property type="entry name" value="Helical scaffold and wing domains of SecA"/>
    <property type="match status" value="1"/>
</dbReference>
<dbReference type="Proteomes" id="UP000327013">
    <property type="component" value="Chromosome 7"/>
</dbReference>
<dbReference type="InterPro" id="IPR036266">
    <property type="entry name" value="SecA_Wing/Scaffold_sf"/>
</dbReference>
<protein>
    <recommendedName>
        <fullName evidence="1">SecA Wing/Scaffold domain-containing protein</fullName>
    </recommendedName>
</protein>
<dbReference type="OrthoDB" id="27934at2759"/>
<keyword evidence="3" id="KW-1185">Reference proteome</keyword>
<dbReference type="GO" id="GO:0009941">
    <property type="term" value="C:chloroplast envelope"/>
    <property type="evidence" value="ECO:0007669"/>
    <property type="project" value="TreeGrafter"/>
</dbReference>
<organism evidence="2 3">
    <name type="scientific">Carpinus fangiana</name>
    <dbReference type="NCBI Taxonomy" id="176857"/>
    <lineage>
        <taxon>Eukaryota</taxon>
        <taxon>Viridiplantae</taxon>
        <taxon>Streptophyta</taxon>
        <taxon>Embryophyta</taxon>
        <taxon>Tracheophyta</taxon>
        <taxon>Spermatophyta</taxon>
        <taxon>Magnoliopsida</taxon>
        <taxon>eudicotyledons</taxon>
        <taxon>Gunneridae</taxon>
        <taxon>Pentapetalae</taxon>
        <taxon>rosids</taxon>
        <taxon>fabids</taxon>
        <taxon>Fagales</taxon>
        <taxon>Betulaceae</taxon>
        <taxon>Carpinus</taxon>
    </lineage>
</organism>
<dbReference type="EMBL" id="CM017327">
    <property type="protein sequence ID" value="KAE8100197.1"/>
    <property type="molecule type" value="Genomic_DNA"/>
</dbReference>
<sequence>MGGRGWSFAVTTILYALHPYSGGWWRLELHPADGGRSPPLCGDAKVSPLPHLCGVEIHHYKLKGAVGVAPPPPTSIGVEIHLHKGAVVDHPIEGEATHNCPFYGGGSPALQRWGWRSAPPAGGIDPTVDGGRSPPLCGDAKVSPLPHLCGVEIHHYKLKGAVGVAPPPPTSIGVEIHLHKGAVVDHPIEGEATHNCPFYGGGSPALQRWGWRSAPPAGGIDPTSTVPLHNDGRLLALQINVEKFFFGIRKSLVEFDEVLEVQRKHVYDLRQLILTGDSESCSQHILQYMQAVVDEIVCGNVDPLKHPRSWSLGKLLREFISIAGTLLDADGTFEDSFAEITEEALLDSIGQLHDFSSIDIDNFYLPKLPKPPNSFRGVRKKSSSLKRWLSICSDDLTTILWGVQMMLFYGHVTSALDWLKFTYKITSFVLAVACLSFELMFKPSFIPHSREFCCSRILGRQEPKGVQDNVDPDDQRFGPNNLVNSEKWGFHKGLAIKRFSSSSA</sequence>